<name>A0ABP6FM88_9ACTN</name>
<protein>
    <submittedName>
        <fullName evidence="1">Uncharacterized protein</fullName>
    </submittedName>
</protein>
<sequence>MVPGMTSNSPKRRPADDVDAAKRLYLEDELSVREVAWRLGWSHTAIYDVLVAAGVPLRPTGSSPRRIPAEVREAVVAEYAAGERMSVLCSRYGVAAQSVRNMVSEAGGSLRLGGATLAGRSRFDREQAAALADQGWTVPSIAILTGFCEGHVRRQLREMGYGRKPLPDADELAEMFDEAGSVRVLAVRLGCTQSRVRNALKAAGIKRLPKTQVLVRMLARTRSGKAVAAELGCSFSRVRKALERAGVPVKAVAAR</sequence>
<gene>
    <name evidence="1" type="ORF">GCM10010412_082580</name>
</gene>
<comment type="caution">
    <text evidence="1">The sequence shown here is derived from an EMBL/GenBank/DDBJ whole genome shotgun (WGS) entry which is preliminary data.</text>
</comment>
<dbReference type="RefSeq" id="WP_379507023.1">
    <property type="nucleotide sequence ID" value="NZ_JBHTEV010000003.1"/>
</dbReference>
<dbReference type="Gene3D" id="1.10.10.60">
    <property type="entry name" value="Homeodomain-like"/>
    <property type="match status" value="1"/>
</dbReference>
<keyword evidence="2" id="KW-1185">Reference proteome</keyword>
<reference evidence="2" key="1">
    <citation type="journal article" date="2019" name="Int. J. Syst. Evol. Microbiol.">
        <title>The Global Catalogue of Microorganisms (GCM) 10K type strain sequencing project: providing services to taxonomists for standard genome sequencing and annotation.</title>
        <authorList>
            <consortium name="The Broad Institute Genomics Platform"/>
            <consortium name="The Broad Institute Genome Sequencing Center for Infectious Disease"/>
            <person name="Wu L."/>
            <person name="Ma J."/>
        </authorList>
    </citation>
    <scope>NUCLEOTIDE SEQUENCE [LARGE SCALE GENOMIC DNA]</scope>
    <source>
        <strain evidence="2">JCM 6835</strain>
    </source>
</reference>
<proteinExistence type="predicted"/>
<dbReference type="Proteomes" id="UP001501666">
    <property type="component" value="Unassembled WGS sequence"/>
</dbReference>
<accession>A0ABP6FM88</accession>
<evidence type="ECO:0000313" key="1">
    <source>
        <dbReference type="EMBL" id="GAA2691956.1"/>
    </source>
</evidence>
<dbReference type="EMBL" id="BAAATE010000034">
    <property type="protein sequence ID" value="GAA2691956.1"/>
    <property type="molecule type" value="Genomic_DNA"/>
</dbReference>
<evidence type="ECO:0000313" key="2">
    <source>
        <dbReference type="Proteomes" id="UP001501666"/>
    </source>
</evidence>
<organism evidence="1 2">
    <name type="scientific">Nonomuraea recticatena</name>
    <dbReference type="NCBI Taxonomy" id="46178"/>
    <lineage>
        <taxon>Bacteria</taxon>
        <taxon>Bacillati</taxon>
        <taxon>Actinomycetota</taxon>
        <taxon>Actinomycetes</taxon>
        <taxon>Streptosporangiales</taxon>
        <taxon>Streptosporangiaceae</taxon>
        <taxon>Nonomuraea</taxon>
    </lineage>
</organism>